<reference evidence="3" key="1">
    <citation type="submission" date="2025-08" db="UniProtKB">
        <authorList>
            <consortium name="RefSeq"/>
        </authorList>
    </citation>
    <scope>IDENTIFICATION</scope>
    <source>
        <tissue evidence="3">Stem</tissue>
    </source>
</reference>
<gene>
    <name evidence="3" type="primary">LOC127148728</name>
</gene>
<accession>A0ABM3KMH7</accession>
<evidence type="ECO:0000256" key="1">
    <source>
        <dbReference type="SAM" id="MobiDB-lite"/>
    </source>
</evidence>
<organism evidence="2 3">
    <name type="scientific">Cucumis melo</name>
    <name type="common">Muskmelon</name>
    <dbReference type="NCBI Taxonomy" id="3656"/>
    <lineage>
        <taxon>Eukaryota</taxon>
        <taxon>Viridiplantae</taxon>
        <taxon>Streptophyta</taxon>
        <taxon>Embryophyta</taxon>
        <taxon>Tracheophyta</taxon>
        <taxon>Spermatophyta</taxon>
        <taxon>Magnoliopsida</taxon>
        <taxon>eudicotyledons</taxon>
        <taxon>Gunneridae</taxon>
        <taxon>Pentapetalae</taxon>
        <taxon>rosids</taxon>
        <taxon>fabids</taxon>
        <taxon>Cucurbitales</taxon>
        <taxon>Cucurbitaceae</taxon>
        <taxon>Benincaseae</taxon>
        <taxon>Cucumis</taxon>
    </lineage>
</organism>
<dbReference type="GeneID" id="127148728"/>
<proteinExistence type="predicted"/>
<evidence type="ECO:0000313" key="2">
    <source>
        <dbReference type="Proteomes" id="UP001652600"/>
    </source>
</evidence>
<protein>
    <submittedName>
        <fullName evidence="3">Uncharacterized protein LOC127148728</fullName>
    </submittedName>
</protein>
<feature type="compositionally biased region" description="Polar residues" evidence="1">
    <location>
        <begin position="63"/>
        <end position="92"/>
    </location>
</feature>
<dbReference type="RefSeq" id="XP_050938976.1">
    <property type="nucleotide sequence ID" value="XM_051083019.1"/>
</dbReference>
<evidence type="ECO:0000313" key="3">
    <source>
        <dbReference type="RefSeq" id="XP_050938976.1"/>
    </source>
</evidence>
<keyword evidence="2" id="KW-1185">Reference proteome</keyword>
<dbReference type="Proteomes" id="UP001652600">
    <property type="component" value="Chromosome 3"/>
</dbReference>
<name>A0ABM3KMH7_CUCME</name>
<sequence length="128" mass="15405">MNRFVEHQILTTFKEFRTDCHRHFKKYSDPEEARANPPNILVGRHENWHFLCDHYISRTFQEQSPTNKAARQKQSYNHSSGQSRFYNDNTSSMRRKGSRSTVWSCFEKHTFEPRRSCCKPQRMCIIKC</sequence>
<feature type="region of interest" description="Disordered" evidence="1">
    <location>
        <begin position="63"/>
        <end position="95"/>
    </location>
</feature>